<dbReference type="PANTHER" id="PTHR11740:SF0">
    <property type="entry name" value="CASEIN KINASE II SUBUNIT BETA"/>
    <property type="match status" value="1"/>
</dbReference>
<protein>
    <recommendedName>
        <fullName evidence="2">Casein kinase II subunit beta</fullName>
        <shortName evidence="2">CK II beta</shortName>
    </recommendedName>
</protein>
<comment type="subunit">
    <text evidence="2">Tetramer of two alpha and two beta subunits.</text>
</comment>
<comment type="similarity">
    <text evidence="1 2">Belongs to the casein kinase 2 subunit beta family.</text>
</comment>
<organism evidence="4">
    <name type="scientific">Rhizochromulina marina</name>
    <dbReference type="NCBI Taxonomy" id="1034831"/>
    <lineage>
        <taxon>Eukaryota</taxon>
        <taxon>Sar</taxon>
        <taxon>Stramenopiles</taxon>
        <taxon>Ochrophyta</taxon>
        <taxon>Dictyochophyceae</taxon>
        <taxon>Rhizochromulinales</taxon>
        <taxon>Rhizochromulina</taxon>
    </lineage>
</organism>
<dbReference type="InterPro" id="IPR016149">
    <property type="entry name" value="Casein_kin_II_reg-sub_N"/>
</dbReference>
<dbReference type="FunFam" id="1.10.1820.10:FF:000005">
    <property type="entry name" value="Casein kinase II subunit beta"/>
    <property type="match status" value="1"/>
</dbReference>
<dbReference type="Pfam" id="PF01214">
    <property type="entry name" value="CK_II_beta"/>
    <property type="match status" value="1"/>
</dbReference>
<dbReference type="SMART" id="SM01085">
    <property type="entry name" value="CK_II_beta"/>
    <property type="match status" value="1"/>
</dbReference>
<dbReference type="GO" id="GO:0019887">
    <property type="term" value="F:protein kinase regulator activity"/>
    <property type="evidence" value="ECO:0007669"/>
    <property type="project" value="InterPro"/>
</dbReference>
<gene>
    <name evidence="4" type="ORF">RMAR1173_LOCUS149</name>
</gene>
<dbReference type="PANTHER" id="PTHR11740">
    <property type="entry name" value="CASEIN KINASE II SUBUNIT BETA"/>
    <property type="match status" value="1"/>
</dbReference>
<dbReference type="GO" id="GO:0005956">
    <property type="term" value="C:protein kinase CK2 complex"/>
    <property type="evidence" value="ECO:0007669"/>
    <property type="project" value="UniProtKB-UniRule"/>
</dbReference>
<reference evidence="4" key="1">
    <citation type="submission" date="2021-01" db="EMBL/GenBank/DDBJ databases">
        <authorList>
            <person name="Corre E."/>
            <person name="Pelletier E."/>
            <person name="Niang G."/>
            <person name="Scheremetjew M."/>
            <person name="Finn R."/>
            <person name="Kale V."/>
            <person name="Holt S."/>
            <person name="Cochrane G."/>
            <person name="Meng A."/>
            <person name="Brown T."/>
            <person name="Cohen L."/>
        </authorList>
    </citation>
    <scope>NUCLEOTIDE SEQUENCE</scope>
    <source>
        <strain evidence="4">CCMP1243</strain>
    </source>
</reference>
<evidence type="ECO:0000256" key="3">
    <source>
        <dbReference type="SAM" id="MobiDB-lite"/>
    </source>
</evidence>
<name>A0A7S2W093_9STRA</name>
<feature type="compositionally biased region" description="Gly residues" evidence="3">
    <location>
        <begin position="299"/>
        <end position="308"/>
    </location>
</feature>
<proteinExistence type="inferred from homology"/>
<dbReference type="GO" id="GO:0005737">
    <property type="term" value="C:cytoplasm"/>
    <property type="evidence" value="ECO:0007669"/>
    <property type="project" value="TreeGrafter"/>
</dbReference>
<dbReference type="InterPro" id="IPR000704">
    <property type="entry name" value="Casein_kinase_II_reg-sub"/>
</dbReference>
<evidence type="ECO:0000313" key="4">
    <source>
        <dbReference type="EMBL" id="CAD9659806.1"/>
    </source>
</evidence>
<dbReference type="PRINTS" id="PR00472">
    <property type="entry name" value="CASNKINASEII"/>
</dbReference>
<dbReference type="AlphaFoldDB" id="A0A7S2W093"/>
<dbReference type="EMBL" id="HBHJ01000200">
    <property type="protein sequence ID" value="CAD9659806.1"/>
    <property type="molecule type" value="Transcribed_RNA"/>
</dbReference>
<feature type="compositionally biased region" description="Polar residues" evidence="3">
    <location>
        <begin position="338"/>
        <end position="348"/>
    </location>
</feature>
<feature type="region of interest" description="Disordered" evidence="3">
    <location>
        <begin position="206"/>
        <end position="348"/>
    </location>
</feature>
<evidence type="ECO:0000256" key="1">
    <source>
        <dbReference type="ARBA" id="ARBA00006941"/>
    </source>
</evidence>
<dbReference type="InterPro" id="IPR035991">
    <property type="entry name" value="Casein_kinase_II_beta-like"/>
</dbReference>
<dbReference type="SUPFAM" id="SSF57798">
    <property type="entry name" value="Casein kinase II beta subunit"/>
    <property type="match status" value="1"/>
</dbReference>
<dbReference type="Gene3D" id="2.20.25.20">
    <property type="match status" value="1"/>
</dbReference>
<dbReference type="FunFam" id="2.20.25.20:FF:000001">
    <property type="entry name" value="Casein kinase II subunit beta"/>
    <property type="match status" value="1"/>
</dbReference>
<evidence type="ECO:0000256" key="2">
    <source>
        <dbReference type="RuleBase" id="RU361268"/>
    </source>
</evidence>
<dbReference type="Gene3D" id="1.10.1820.10">
    <property type="entry name" value="protein kinase ck2 holoenzyme, chain C, domain 1"/>
    <property type="match status" value="1"/>
</dbReference>
<accession>A0A7S2W093</accession>
<sequence length="348" mass="37378">MSSGSEDSEVDGWIRWHCGHEGNEFLCEVDRAYIEDGFNLYGLRAAVPHGNFQDCLDIILDKIEVEEFENINYMNMLAGQLYGLIHARFIVTSHGLSVMHSKYRQCDFGCCPRVLCGNQSVVPIGSSMDLNHDSVCIFCPKCGEVYSAGRNPLCSSRALDGAYFGPTFAHLFFMTYSHEVPQEPPQRYVPRVFGFRVNSLSESIAHLSRGREEATTPSSGAAGEAVASTEGGAETRRAAGRPIRTLARTTTRHQDSVAVVPDRQSTRNPAIQRAGMATSSTASGKEHGDQGTSKDGARGSQGGDGGSGKLESAKRGSIASTGGTGGGLSLRTKRQRTSDTPVSGSTKQ</sequence>